<keyword evidence="2" id="KW-0812">Transmembrane</keyword>
<keyword evidence="11" id="KW-1185">Reference proteome</keyword>
<feature type="domain" description="Letm1 RBD" evidence="9">
    <location>
        <begin position="171"/>
        <end position="388"/>
    </location>
</feature>
<dbReference type="InterPro" id="IPR033122">
    <property type="entry name" value="LETM1-like_RBD"/>
</dbReference>
<proteinExistence type="predicted"/>
<dbReference type="InterPro" id="IPR045742">
    <property type="entry name" value="LETM2_N"/>
</dbReference>
<evidence type="ECO:0000259" key="9">
    <source>
        <dbReference type="PROSITE" id="PS51758"/>
    </source>
</evidence>
<dbReference type="PANTHER" id="PTHR14009:SF7">
    <property type="entry name" value="LETM1 DOMAIN-CONTAINING PROTEIN LETM2, MITOCHONDRIAL"/>
    <property type="match status" value="1"/>
</dbReference>
<evidence type="ECO:0000313" key="10">
    <source>
        <dbReference type="Ensembl" id="ENSRFEP00010002563.1"/>
    </source>
</evidence>
<evidence type="ECO:0000256" key="1">
    <source>
        <dbReference type="ARBA" id="ARBA00004434"/>
    </source>
</evidence>
<feature type="compositionally biased region" description="Basic and acidic residues" evidence="8">
    <location>
        <begin position="109"/>
        <end position="118"/>
    </location>
</feature>
<evidence type="ECO:0000256" key="4">
    <source>
        <dbReference type="ARBA" id="ARBA00022989"/>
    </source>
</evidence>
<dbReference type="Pfam" id="PF07766">
    <property type="entry name" value="LETM1_RBD"/>
    <property type="match status" value="1"/>
</dbReference>
<dbReference type="InterPro" id="IPR044202">
    <property type="entry name" value="LETM1/MDM38-like"/>
</dbReference>
<dbReference type="GeneTree" id="ENSGT00950000183167"/>
<dbReference type="Ensembl" id="ENSRFET00010002821.1">
    <property type="protein sequence ID" value="ENSRFEP00010002563.1"/>
    <property type="gene ID" value="ENSRFEG00010001818.1"/>
</dbReference>
<sequence length="438" mass="49746">MAFYNYTTFLAIARTRFPSHFVHPTCSSYSPALAFLHLPDSYLTYMKNCGSKKYSFPSQSGNKVLHLRTRIIQKLHTSACWLQDVPGKPPLEQTPKKPQVTSPQPTKETGTKTKEEKKSYRQKIMDELKYYYNGFYLLWIDTKVAARMVWRLLHGQVLTRRERRREEKQKKKMAAKLELAKFLQETITEMARRNRANLGDASTQFSAYVKQVQTGHKPSTKEIVRFSKLFEDQLTLEHLDRPQLVALCKLLELQSFGTNNLLRFQLLMRLKSIKADDEVIAKEGVNALSVSELQAACRARGMRSLGLTEEQLRQQLGEWQDLHLKENVPPSLLLLSRTFYLIDMKPKSIENPLSGQAPKTDVPMESPTSPEYKENMVDLAPQLKGTKDEKCMQLPSVTSPPIPPSTPISLPKGAITSAKEATLQAKSQENSEASSKGA</sequence>
<reference evidence="10 11" key="1">
    <citation type="journal article" date="2015" name="Annu Rev Anim Biosci">
        <title>The Genome 10K Project: a way forward.</title>
        <authorList>
            <person name="Koepfli K.P."/>
            <person name="Paten B."/>
            <person name="O'Brien S.J."/>
            <person name="Koepfli K.P."/>
            <person name="Paten B."/>
            <person name="Antunes A."/>
            <person name="Belov K."/>
            <person name="Bustamante C."/>
            <person name="Castoe T.A."/>
            <person name="Clawson H."/>
            <person name="Crawford A.J."/>
            <person name="Diekhans M."/>
            <person name="Distel D."/>
            <person name="Durbin R."/>
            <person name="Earl D."/>
            <person name="Fujita M.K."/>
            <person name="Gamble T."/>
            <person name="Georges A."/>
            <person name="Gemmell N."/>
            <person name="Gilbert M.T."/>
            <person name="Graves J.M."/>
            <person name="Green R.E."/>
            <person name="Hickey G."/>
            <person name="Jarvis E.D."/>
            <person name="Johnson W."/>
            <person name="Komissarov A."/>
            <person name="Korf I."/>
            <person name="Kuhn R."/>
            <person name="Larkin D.M."/>
            <person name="Lewin H."/>
            <person name="Lopez J.V."/>
            <person name="Ma J."/>
            <person name="Marques-Bonet T."/>
            <person name="Miller W."/>
            <person name="Murphy R."/>
            <person name="Pevzner P."/>
            <person name="Shapiro B."/>
            <person name="Steiner C."/>
            <person name="Tamazian G."/>
            <person name="Venkatesh B."/>
            <person name="Wang J."/>
            <person name="Wayne R."/>
            <person name="Wiley E."/>
            <person name="Yang H."/>
            <person name="Zhang G."/>
            <person name="Haussler D."/>
            <person name="Ryder O."/>
            <person name="O'Brien S.J."/>
        </authorList>
    </citation>
    <scope>NUCLEOTIDE SEQUENCE</scope>
</reference>
<keyword evidence="4" id="KW-1133">Transmembrane helix</keyword>
<feature type="region of interest" description="Disordered" evidence="8">
    <location>
        <begin position="350"/>
        <end position="415"/>
    </location>
</feature>
<dbReference type="GO" id="GO:0005743">
    <property type="term" value="C:mitochondrial inner membrane"/>
    <property type="evidence" value="ECO:0007669"/>
    <property type="project" value="UniProtKB-SubCell"/>
</dbReference>
<dbReference type="PANTHER" id="PTHR14009">
    <property type="entry name" value="LEUCINE ZIPPER-EF-HAND CONTAINING TRANSMEMBRANE PROTEIN"/>
    <property type="match status" value="1"/>
</dbReference>
<keyword evidence="5 7" id="KW-0496">Mitochondrion</keyword>
<reference evidence="10 11" key="2">
    <citation type="journal article" date="2018" name="Annu Rev Anim Biosci">
        <title>Bat Biology, Genomes, and the Bat1K Project: To Generate Chromosome-Level Genomes for All Living Bat Species.</title>
        <authorList>
            <person name="Teeling E.C."/>
            <person name="Vernes S.C."/>
            <person name="Davalos L.M."/>
            <person name="Ray D.A."/>
            <person name="Gilbert M.T.P."/>
            <person name="Myers E."/>
        </authorList>
    </citation>
    <scope>NUCLEOTIDE SEQUENCE</scope>
</reference>
<name>A0A671DNY1_RHIFE</name>
<dbReference type="Proteomes" id="UP000472240">
    <property type="component" value="Chromosome 4"/>
</dbReference>
<evidence type="ECO:0000256" key="5">
    <source>
        <dbReference type="ARBA" id="ARBA00023128"/>
    </source>
</evidence>
<dbReference type="GO" id="GO:0030003">
    <property type="term" value="P:intracellular monoatomic cation homeostasis"/>
    <property type="evidence" value="ECO:0007669"/>
    <property type="project" value="TreeGrafter"/>
</dbReference>
<reference evidence="10" key="5">
    <citation type="submission" date="2025-09" db="UniProtKB">
        <authorList>
            <consortium name="Ensembl"/>
        </authorList>
    </citation>
    <scope>IDENTIFICATION</scope>
</reference>
<keyword evidence="3" id="KW-0999">Mitochondrion inner membrane</keyword>
<protein>
    <submittedName>
        <fullName evidence="10">Leucine zipper and EF-hand containing transmembrane protein 2</fullName>
    </submittedName>
</protein>
<dbReference type="Pfam" id="PF19324">
    <property type="entry name" value="LETM2_N"/>
    <property type="match status" value="1"/>
</dbReference>
<comment type="subcellular location">
    <subcellularLocation>
        <location evidence="1">Mitochondrion inner membrane</location>
        <topology evidence="1">Single-pass membrane protein</topology>
    </subcellularLocation>
</comment>
<reference evidence="10" key="4">
    <citation type="submission" date="2025-08" db="UniProtKB">
        <authorList>
            <consortium name="Ensembl"/>
        </authorList>
    </citation>
    <scope>IDENTIFICATION</scope>
</reference>
<dbReference type="GO" id="GO:0043022">
    <property type="term" value="F:ribosome binding"/>
    <property type="evidence" value="ECO:0007669"/>
    <property type="project" value="InterPro"/>
</dbReference>
<reference evidence="11" key="3">
    <citation type="submission" date="2018-12" db="EMBL/GenBank/DDBJ databases">
        <title>G10K-VGP greater horseshoe bat female genome, primary haplotype.</title>
        <authorList>
            <person name="Teeling E."/>
            <person name="Myers G."/>
            <person name="Vernes S."/>
            <person name="Pippel M."/>
            <person name="Winkler S."/>
            <person name="Fedrigo O."/>
            <person name="Rhie A."/>
            <person name="Koren S."/>
            <person name="Phillippy A."/>
            <person name="Lewin H."/>
            <person name="Damas J."/>
            <person name="Howe K."/>
            <person name="Mountcastle J."/>
            <person name="Jarvis E.D."/>
        </authorList>
    </citation>
    <scope>NUCLEOTIDE SEQUENCE [LARGE SCALE GENOMIC DNA]</scope>
</reference>
<evidence type="ECO:0000256" key="7">
    <source>
        <dbReference type="PROSITE-ProRule" id="PRU01094"/>
    </source>
</evidence>
<evidence type="ECO:0000256" key="8">
    <source>
        <dbReference type="SAM" id="MobiDB-lite"/>
    </source>
</evidence>
<dbReference type="PROSITE" id="PS51758">
    <property type="entry name" value="LETM1_RBD"/>
    <property type="match status" value="1"/>
</dbReference>
<evidence type="ECO:0000256" key="6">
    <source>
        <dbReference type="ARBA" id="ARBA00023136"/>
    </source>
</evidence>
<gene>
    <name evidence="10" type="primary">LETM2</name>
</gene>
<dbReference type="AlphaFoldDB" id="A0A671DNY1"/>
<evidence type="ECO:0000313" key="11">
    <source>
        <dbReference type="Proteomes" id="UP000472240"/>
    </source>
</evidence>
<keyword evidence="6" id="KW-0472">Membrane</keyword>
<evidence type="ECO:0000256" key="3">
    <source>
        <dbReference type="ARBA" id="ARBA00022792"/>
    </source>
</evidence>
<accession>A0A671DNY1</accession>
<feature type="region of interest" description="Disordered" evidence="8">
    <location>
        <begin position="88"/>
        <end position="118"/>
    </location>
</feature>
<organism evidence="10 11">
    <name type="scientific">Rhinolophus ferrumequinum</name>
    <name type="common">Greater horseshoe bat</name>
    <dbReference type="NCBI Taxonomy" id="59479"/>
    <lineage>
        <taxon>Eukaryota</taxon>
        <taxon>Metazoa</taxon>
        <taxon>Chordata</taxon>
        <taxon>Craniata</taxon>
        <taxon>Vertebrata</taxon>
        <taxon>Euteleostomi</taxon>
        <taxon>Mammalia</taxon>
        <taxon>Eutheria</taxon>
        <taxon>Laurasiatheria</taxon>
        <taxon>Chiroptera</taxon>
        <taxon>Yinpterochiroptera</taxon>
        <taxon>Rhinolophoidea</taxon>
        <taxon>Rhinolophidae</taxon>
        <taxon>Rhinolophinae</taxon>
        <taxon>Rhinolophus</taxon>
    </lineage>
</organism>
<evidence type="ECO:0000256" key="2">
    <source>
        <dbReference type="ARBA" id="ARBA00022692"/>
    </source>
</evidence>